<keyword evidence="7" id="KW-1185">Reference proteome</keyword>
<evidence type="ECO:0000259" key="5">
    <source>
        <dbReference type="Pfam" id="PF00890"/>
    </source>
</evidence>
<protein>
    <submittedName>
        <fullName evidence="6">Protein containing Fumarate reductase/succinate dehydrogenase flavoprotein</fullName>
        <ecNumber evidence="6">1.3.5.1</ecNumber>
    </submittedName>
</protein>
<gene>
    <name evidence="6" type="ORF">THIOM_001017</name>
</gene>
<reference evidence="6 7" key="1">
    <citation type="submission" date="2016-05" db="EMBL/GenBank/DDBJ databases">
        <title>Single-cell genome of chain-forming Candidatus Thiomargarita nelsonii and comparison to other large sulfur-oxidizing bacteria.</title>
        <authorList>
            <person name="Winkel M."/>
            <person name="Salman V."/>
            <person name="Woyke T."/>
            <person name="Schulz-Vogt H."/>
            <person name="Richter M."/>
            <person name="Flood B."/>
            <person name="Bailey J."/>
            <person name="Amann R."/>
            <person name="Mussmann M."/>
        </authorList>
    </citation>
    <scope>NUCLEOTIDE SEQUENCE [LARGE SCALE GENOMIC DNA]</scope>
    <source>
        <strain evidence="6 7">THI036</strain>
    </source>
</reference>
<keyword evidence="3" id="KW-0274">FAD</keyword>
<dbReference type="SUPFAM" id="SSF56425">
    <property type="entry name" value="Succinate dehydrogenase/fumarate reductase flavoprotein, catalytic domain"/>
    <property type="match status" value="1"/>
</dbReference>
<dbReference type="AlphaFoldDB" id="A0A176S5G6"/>
<evidence type="ECO:0000256" key="3">
    <source>
        <dbReference type="ARBA" id="ARBA00022827"/>
    </source>
</evidence>
<proteinExistence type="predicted"/>
<dbReference type="EC" id="1.3.5.1" evidence="6"/>
<dbReference type="InterPro" id="IPR027477">
    <property type="entry name" value="Succ_DH/fumarate_Rdtase_cat_sf"/>
</dbReference>
<dbReference type="PANTHER" id="PTHR43400">
    <property type="entry name" value="FUMARATE REDUCTASE"/>
    <property type="match status" value="1"/>
</dbReference>
<accession>A0A176S5G6</accession>
<dbReference type="Gene3D" id="3.50.50.60">
    <property type="entry name" value="FAD/NAD(P)-binding domain"/>
    <property type="match status" value="1"/>
</dbReference>
<evidence type="ECO:0000313" key="6">
    <source>
        <dbReference type="EMBL" id="OAD23156.1"/>
    </source>
</evidence>
<evidence type="ECO:0000256" key="1">
    <source>
        <dbReference type="ARBA" id="ARBA00001974"/>
    </source>
</evidence>
<dbReference type="GO" id="GO:0008177">
    <property type="term" value="F:succinate dehydrogenase (quinone) activity"/>
    <property type="evidence" value="ECO:0007669"/>
    <property type="project" value="UniProtKB-EC"/>
</dbReference>
<dbReference type="SUPFAM" id="SSF51905">
    <property type="entry name" value="FAD/NAD(P)-binding domain"/>
    <property type="match status" value="1"/>
</dbReference>
<name>A0A176S5G6_9GAMM</name>
<evidence type="ECO:0000256" key="2">
    <source>
        <dbReference type="ARBA" id="ARBA00022630"/>
    </source>
</evidence>
<comment type="caution">
    <text evidence="6">The sequence shown here is derived from an EMBL/GenBank/DDBJ whole genome shotgun (WGS) entry which is preliminary data.</text>
</comment>
<evidence type="ECO:0000313" key="7">
    <source>
        <dbReference type="Proteomes" id="UP000076962"/>
    </source>
</evidence>
<feature type="domain" description="FAD-dependent oxidoreductase 2 FAD-binding" evidence="5">
    <location>
        <begin position="25"/>
        <end position="117"/>
    </location>
</feature>
<comment type="cofactor">
    <cofactor evidence="1">
        <name>FAD</name>
        <dbReference type="ChEBI" id="CHEBI:57692"/>
    </cofactor>
</comment>
<dbReference type="PATRIC" id="fig|1003181.4.peg.1449"/>
<dbReference type="PANTHER" id="PTHR43400:SF7">
    <property type="entry name" value="FAD-DEPENDENT OXIDOREDUCTASE 2 FAD BINDING DOMAIN-CONTAINING PROTEIN"/>
    <property type="match status" value="1"/>
</dbReference>
<keyword evidence="2" id="KW-0285">Flavoprotein</keyword>
<dbReference type="Gene3D" id="3.90.700.10">
    <property type="entry name" value="Succinate dehydrogenase/fumarate reductase flavoprotein, catalytic domain"/>
    <property type="match status" value="1"/>
</dbReference>
<sequence length="140" mass="15264">MIYEHTDDTVIQRFDDLTSLAAYYEIPYTGLHHTLTRYNQAVIDGHDAAFAKPIVAQAKPLQAPFYALRLQPKAHSTMGGVRINPQAQVLRRNGQVIPNLYAAGEVCGGIHGVSRLACCAITECLVFGRIAGQQAALNSQ</sequence>
<dbReference type="InterPro" id="IPR050315">
    <property type="entry name" value="FAD-oxidoreductase_2"/>
</dbReference>
<keyword evidence="4 6" id="KW-0560">Oxidoreductase</keyword>
<dbReference type="Proteomes" id="UP000076962">
    <property type="component" value="Unassembled WGS sequence"/>
</dbReference>
<dbReference type="EMBL" id="LUTY01000517">
    <property type="protein sequence ID" value="OAD23156.1"/>
    <property type="molecule type" value="Genomic_DNA"/>
</dbReference>
<dbReference type="InterPro" id="IPR036188">
    <property type="entry name" value="FAD/NAD-bd_sf"/>
</dbReference>
<organism evidence="6 7">
    <name type="scientific">Candidatus Thiomargarita nelsonii</name>
    <dbReference type="NCBI Taxonomy" id="1003181"/>
    <lineage>
        <taxon>Bacteria</taxon>
        <taxon>Pseudomonadati</taxon>
        <taxon>Pseudomonadota</taxon>
        <taxon>Gammaproteobacteria</taxon>
        <taxon>Thiotrichales</taxon>
        <taxon>Thiotrichaceae</taxon>
        <taxon>Thiomargarita</taxon>
    </lineage>
</organism>
<dbReference type="Pfam" id="PF00890">
    <property type="entry name" value="FAD_binding_2"/>
    <property type="match status" value="1"/>
</dbReference>
<evidence type="ECO:0000256" key="4">
    <source>
        <dbReference type="ARBA" id="ARBA00023002"/>
    </source>
</evidence>
<dbReference type="InterPro" id="IPR003953">
    <property type="entry name" value="FAD-dep_OxRdtase_2_FAD-bd"/>
</dbReference>